<reference evidence="3" key="1">
    <citation type="submission" date="2015-07" db="EMBL/GenBank/DDBJ databases">
        <title>Near-Complete Genome Sequence of the Cellulolytic Bacterium Bacteroides (Pseudobacteroides) cellulosolvens ATCC 35603.</title>
        <authorList>
            <person name="Dassa B."/>
            <person name="Utturkar S.M."/>
            <person name="Klingeman D.M."/>
            <person name="Hurt R.A."/>
            <person name="Keller M."/>
            <person name="Xu J."/>
            <person name="Reddy Y.H.K."/>
            <person name="Borovok I."/>
            <person name="Grinberg I.R."/>
            <person name="Lamed R."/>
            <person name="Zhivin O."/>
            <person name="Bayer E.A."/>
            <person name="Brown S.D."/>
        </authorList>
    </citation>
    <scope>NUCLEOTIDE SEQUENCE [LARGE SCALE GENOMIC DNA]</scope>
    <source>
        <strain evidence="3">DSM 2933</strain>
    </source>
</reference>
<feature type="domain" description="DUF5680" evidence="1">
    <location>
        <begin position="61"/>
        <end position="94"/>
    </location>
</feature>
<dbReference type="Proteomes" id="UP000036923">
    <property type="component" value="Unassembled WGS sequence"/>
</dbReference>
<dbReference type="PATRIC" id="fig|398512.5.peg.1832"/>
<comment type="caution">
    <text evidence="2">The sequence shown here is derived from an EMBL/GenBank/DDBJ whole genome shotgun (WGS) entry which is preliminary data.</text>
</comment>
<dbReference type="STRING" id="398512.Bccel_1761"/>
<proteinExistence type="predicted"/>
<dbReference type="EMBL" id="LGTC01000001">
    <property type="protein sequence ID" value="KNY26496.1"/>
    <property type="molecule type" value="Genomic_DNA"/>
</dbReference>
<dbReference type="Pfam" id="PF18931">
    <property type="entry name" value="DUF5680"/>
    <property type="match status" value="1"/>
</dbReference>
<evidence type="ECO:0000313" key="3">
    <source>
        <dbReference type="Proteomes" id="UP000036923"/>
    </source>
</evidence>
<gene>
    <name evidence="2" type="ORF">Bccel_1761</name>
</gene>
<evidence type="ECO:0000313" key="2">
    <source>
        <dbReference type="EMBL" id="KNY26496.1"/>
    </source>
</evidence>
<organism evidence="2 3">
    <name type="scientific">Pseudobacteroides cellulosolvens ATCC 35603 = DSM 2933</name>
    <dbReference type="NCBI Taxonomy" id="398512"/>
    <lineage>
        <taxon>Bacteria</taxon>
        <taxon>Bacillati</taxon>
        <taxon>Bacillota</taxon>
        <taxon>Clostridia</taxon>
        <taxon>Eubacteriales</taxon>
        <taxon>Oscillospiraceae</taxon>
        <taxon>Pseudobacteroides</taxon>
    </lineage>
</organism>
<name>A0A0L6JKZ8_9FIRM</name>
<dbReference type="eggNOG" id="ENOG5031H8I">
    <property type="taxonomic scope" value="Bacteria"/>
</dbReference>
<dbReference type="InterPro" id="IPR043735">
    <property type="entry name" value="DUF5680"/>
</dbReference>
<sequence>MLKLTTDKVNTREDGFVDKKIIDFLINAKKVTYAGKGAEKKSSRPKSHDLEYKEDGLKYIDTYLGGRQFAGEEALWDNNTPFWSMNYCGRVLSDDFEGIS</sequence>
<dbReference type="AlphaFoldDB" id="A0A0L6JKZ8"/>
<evidence type="ECO:0000259" key="1">
    <source>
        <dbReference type="Pfam" id="PF18931"/>
    </source>
</evidence>
<keyword evidence="3" id="KW-1185">Reference proteome</keyword>
<accession>A0A0L6JKZ8</accession>
<protein>
    <recommendedName>
        <fullName evidence="1">DUF5680 domain-containing protein</fullName>
    </recommendedName>
</protein>